<dbReference type="GO" id="GO:0005576">
    <property type="term" value="C:extracellular region"/>
    <property type="evidence" value="ECO:0007669"/>
    <property type="project" value="TreeGrafter"/>
</dbReference>
<sequence>DNFTALLKEMRDAFGKKKLVTIAVGANAESPKSWVDVKAIAPLLDYINLMTYDMAYGTQYFNANLYDSSAWPTVAAADKYSVDFVVNNYLAAGLKPQQMNLGIGFYGRVPKRAVEPGIDWSKSDAQNNPVTQPYFGPQELGLFKSLGYDLTKDTYVKYNDIVRKLLNDPQKRFTEHWDEQAKVPWLSVKSADGKALFAISYENPRSVAIKADYIKEKGLAGAMFWEYGADDENQLAKQLAESLGIPH</sequence>
<accession>A0A6L3XLG8</accession>
<dbReference type="GO" id="GO:0008061">
    <property type="term" value="F:chitin binding"/>
    <property type="evidence" value="ECO:0007669"/>
    <property type="project" value="InterPro"/>
</dbReference>
<protein>
    <recommendedName>
        <fullName evidence="2">chitinase</fullName>
        <ecNumber evidence="2">3.2.1.14</ecNumber>
    </recommendedName>
</protein>
<reference evidence="6 7" key="1">
    <citation type="submission" date="2019-09" db="EMBL/GenBank/DDBJ databases">
        <title>Reversal of blaTEM antimicrobial resistance by CRISPR-Cas9 in clinical E. coli and other Enterobacteriaceae strains.</title>
        <authorList>
            <person name="Tagliaferri T."/>
            <person name="Guimaraes N."/>
            <person name="Pereira M."/>
            <person name="Felicori L."/>
            <person name="Horz H.-P."/>
            <person name="Santos S."/>
            <person name="Mendes T."/>
        </authorList>
    </citation>
    <scope>NUCLEOTIDE SEQUENCE [LARGE SCALE GENOMIC DNA]</scope>
    <source>
        <strain evidence="6 7">E2_blaTEM_MG</strain>
    </source>
</reference>
<dbReference type="PROSITE" id="PS51910">
    <property type="entry name" value="GH18_2"/>
    <property type="match status" value="1"/>
</dbReference>
<dbReference type="EMBL" id="WBSZ01001333">
    <property type="protein sequence ID" value="KAB2501327.1"/>
    <property type="molecule type" value="Genomic_DNA"/>
</dbReference>
<dbReference type="AlphaFoldDB" id="A0A6L3XLG8"/>
<dbReference type="SMART" id="SM00636">
    <property type="entry name" value="Glyco_18"/>
    <property type="match status" value="1"/>
</dbReference>
<dbReference type="InterPro" id="IPR017853">
    <property type="entry name" value="GH"/>
</dbReference>
<dbReference type="InterPro" id="IPR029070">
    <property type="entry name" value="Chitinase_insertion_sf"/>
</dbReference>
<dbReference type="Gene3D" id="3.20.20.80">
    <property type="entry name" value="Glycosidases"/>
    <property type="match status" value="1"/>
</dbReference>
<gene>
    <name evidence="6" type="ORF">F9C29_25430</name>
</gene>
<keyword evidence="4" id="KW-0624">Polysaccharide degradation</keyword>
<evidence type="ECO:0000313" key="7">
    <source>
        <dbReference type="Proteomes" id="UP000476281"/>
    </source>
</evidence>
<keyword evidence="3" id="KW-0146">Chitin degradation</keyword>
<evidence type="ECO:0000313" key="6">
    <source>
        <dbReference type="EMBL" id="KAB2501327.1"/>
    </source>
</evidence>
<name>A0A6L3XLG8_9ENTR</name>
<dbReference type="Gene3D" id="3.10.50.10">
    <property type="match status" value="1"/>
</dbReference>
<feature type="non-terminal residue" evidence="6">
    <location>
        <position position="1"/>
    </location>
</feature>
<comment type="catalytic activity">
    <reaction evidence="1">
        <text>Random endo-hydrolysis of N-acetyl-beta-D-glucosaminide (1-&gt;4)-beta-linkages in chitin and chitodextrins.</text>
        <dbReference type="EC" id="3.2.1.14"/>
    </reaction>
</comment>
<feature type="domain" description="GH18" evidence="5">
    <location>
        <begin position="1"/>
        <end position="246"/>
    </location>
</feature>
<dbReference type="SUPFAM" id="SSF51445">
    <property type="entry name" value="(Trans)glycosidases"/>
    <property type="match status" value="1"/>
</dbReference>
<dbReference type="InterPro" id="IPR011583">
    <property type="entry name" value="Chitinase_II/V-like_cat"/>
</dbReference>
<dbReference type="Pfam" id="PF00704">
    <property type="entry name" value="Glyco_hydro_18"/>
    <property type="match status" value="1"/>
</dbReference>
<evidence type="ECO:0000256" key="2">
    <source>
        <dbReference type="ARBA" id="ARBA00012729"/>
    </source>
</evidence>
<dbReference type="Proteomes" id="UP000476281">
    <property type="component" value="Unassembled WGS sequence"/>
</dbReference>
<dbReference type="SUPFAM" id="SSF54556">
    <property type="entry name" value="Chitinase insertion domain"/>
    <property type="match status" value="1"/>
</dbReference>
<dbReference type="PANTHER" id="PTHR11177:SF317">
    <property type="entry name" value="CHITINASE 12-RELATED"/>
    <property type="match status" value="1"/>
</dbReference>
<keyword evidence="4" id="KW-0119">Carbohydrate metabolism</keyword>
<evidence type="ECO:0000256" key="3">
    <source>
        <dbReference type="ARBA" id="ARBA00023024"/>
    </source>
</evidence>
<dbReference type="InterPro" id="IPR050314">
    <property type="entry name" value="Glycosyl_Hydrlase_18"/>
</dbReference>
<dbReference type="InterPro" id="IPR001223">
    <property type="entry name" value="Glyco_hydro18_cat"/>
</dbReference>
<evidence type="ECO:0000259" key="5">
    <source>
        <dbReference type="PROSITE" id="PS51910"/>
    </source>
</evidence>
<proteinExistence type="predicted"/>
<evidence type="ECO:0000256" key="4">
    <source>
        <dbReference type="ARBA" id="ARBA00023326"/>
    </source>
</evidence>
<dbReference type="GO" id="GO:0006032">
    <property type="term" value="P:chitin catabolic process"/>
    <property type="evidence" value="ECO:0007669"/>
    <property type="project" value="UniProtKB-KW"/>
</dbReference>
<dbReference type="GO" id="GO:0008843">
    <property type="term" value="F:endochitinase activity"/>
    <property type="evidence" value="ECO:0007669"/>
    <property type="project" value="UniProtKB-EC"/>
</dbReference>
<comment type="caution">
    <text evidence="6">The sequence shown here is derived from an EMBL/GenBank/DDBJ whole genome shotgun (WGS) entry which is preliminary data.</text>
</comment>
<dbReference type="PANTHER" id="PTHR11177">
    <property type="entry name" value="CHITINASE"/>
    <property type="match status" value="1"/>
</dbReference>
<evidence type="ECO:0000256" key="1">
    <source>
        <dbReference type="ARBA" id="ARBA00000822"/>
    </source>
</evidence>
<dbReference type="GO" id="GO:0000272">
    <property type="term" value="P:polysaccharide catabolic process"/>
    <property type="evidence" value="ECO:0007669"/>
    <property type="project" value="UniProtKB-KW"/>
</dbReference>
<dbReference type="EC" id="3.2.1.14" evidence="2"/>
<organism evidence="6 7">
    <name type="scientific">Enterobacter hormaechei</name>
    <dbReference type="NCBI Taxonomy" id="158836"/>
    <lineage>
        <taxon>Bacteria</taxon>
        <taxon>Pseudomonadati</taxon>
        <taxon>Pseudomonadota</taxon>
        <taxon>Gammaproteobacteria</taxon>
        <taxon>Enterobacterales</taxon>
        <taxon>Enterobacteriaceae</taxon>
        <taxon>Enterobacter</taxon>
        <taxon>Enterobacter cloacae complex</taxon>
    </lineage>
</organism>